<evidence type="ECO:0000313" key="1">
    <source>
        <dbReference type="EMBL" id="SHE32344.1"/>
    </source>
</evidence>
<dbReference type="STRING" id="1346286.SAMN05444362_10180"/>
<proteinExistence type="predicted"/>
<reference evidence="2" key="1">
    <citation type="submission" date="2016-11" db="EMBL/GenBank/DDBJ databases">
        <authorList>
            <person name="Varghese N."/>
            <person name="Submissions S."/>
        </authorList>
    </citation>
    <scope>NUCLEOTIDE SEQUENCE [LARGE SCALE GENOMIC DNA]</scope>
    <source>
        <strain evidence="2">DSM 27370</strain>
    </source>
</reference>
<keyword evidence="2" id="KW-1185">Reference proteome</keyword>
<protein>
    <submittedName>
        <fullName evidence="1">Uncharacterized protein</fullName>
    </submittedName>
</protein>
<dbReference type="Proteomes" id="UP000184480">
    <property type="component" value="Unassembled WGS sequence"/>
</dbReference>
<sequence length="39" mass="4903">MVEPILSENSYNDRTHFYMNILSRTAKRFELDRKLYRMY</sequence>
<dbReference type="EMBL" id="FQUC01000001">
    <property type="protein sequence ID" value="SHE32344.1"/>
    <property type="molecule type" value="Genomic_DNA"/>
</dbReference>
<name>A0A1M4SJA1_9BACT</name>
<gene>
    <name evidence="1" type="ORF">SAMN05444362_10180</name>
</gene>
<organism evidence="1 2">
    <name type="scientific">Dysgonomonas macrotermitis</name>
    <dbReference type="NCBI Taxonomy" id="1346286"/>
    <lineage>
        <taxon>Bacteria</taxon>
        <taxon>Pseudomonadati</taxon>
        <taxon>Bacteroidota</taxon>
        <taxon>Bacteroidia</taxon>
        <taxon>Bacteroidales</taxon>
        <taxon>Dysgonomonadaceae</taxon>
        <taxon>Dysgonomonas</taxon>
    </lineage>
</organism>
<dbReference type="AlphaFoldDB" id="A0A1M4SJA1"/>
<accession>A0A1M4SJA1</accession>
<evidence type="ECO:0000313" key="2">
    <source>
        <dbReference type="Proteomes" id="UP000184480"/>
    </source>
</evidence>